<proteinExistence type="predicted"/>
<name>A0A8H3ZV15_9PEZI</name>
<evidence type="ECO:0000313" key="1">
    <source>
        <dbReference type="EMBL" id="KAF0327731.1"/>
    </source>
</evidence>
<dbReference type="PANTHER" id="PTHR14097:SF8">
    <property type="entry name" value="NAD(P)-BINDING DOMAIN-CONTAINING PROTEIN"/>
    <property type="match status" value="1"/>
</dbReference>
<gene>
    <name evidence="1" type="ORF">GQ607_004940</name>
</gene>
<comment type="caution">
    <text evidence="1">The sequence shown here is derived from an EMBL/GenBank/DDBJ whole genome shotgun (WGS) entry which is preliminary data.</text>
</comment>
<sequence>MHLILTGATGLVGSSVLDAMIKMKDVTKISILSRRPIPMVDDAKDPRINVIIHRDFDKYEPDVLDKLKGANGVVWALGISQNKVTKEEYVKITKDYTLAAAKAFAELPPNNEPFRFVYVSGEGATQKPGMFSAIFARVKGETETLLSEMRAANLRLQAEAIRPAFVDAQKHTAIKQYIPDPGMVYNAANVMIGPLTRTLVPSFVSPTEYLGKFMTEMAMGKHDASLAAGGQGIITLNGGLRIVENIGFRRLAGLSPKDTQGFKVPAA</sequence>
<accession>A0A8H3ZV15</accession>
<dbReference type="Proteomes" id="UP000434172">
    <property type="component" value="Unassembled WGS sequence"/>
</dbReference>
<dbReference type="PANTHER" id="PTHR14097">
    <property type="entry name" value="OXIDOREDUCTASE HTATIP2"/>
    <property type="match status" value="1"/>
</dbReference>
<protein>
    <submittedName>
        <fullName evidence="1">Nucleoside-diphosphate-sugar epimerase</fullName>
    </submittedName>
</protein>
<evidence type="ECO:0000313" key="2">
    <source>
        <dbReference type="Proteomes" id="UP000434172"/>
    </source>
</evidence>
<dbReference type="Gene3D" id="3.40.50.720">
    <property type="entry name" value="NAD(P)-binding Rossmann-like Domain"/>
    <property type="match status" value="1"/>
</dbReference>
<dbReference type="OrthoDB" id="9975943at2759"/>
<keyword evidence="2" id="KW-1185">Reference proteome</keyword>
<dbReference type="AlphaFoldDB" id="A0A8H3ZV15"/>
<dbReference type="InterPro" id="IPR036291">
    <property type="entry name" value="NAD(P)-bd_dom_sf"/>
</dbReference>
<reference evidence="1 2" key="1">
    <citation type="submission" date="2019-12" db="EMBL/GenBank/DDBJ databases">
        <title>A genome sequence resource for the geographically widespread anthracnose pathogen Colletotrichum asianum.</title>
        <authorList>
            <person name="Meng Y."/>
        </authorList>
    </citation>
    <scope>NUCLEOTIDE SEQUENCE [LARGE SCALE GENOMIC DNA]</scope>
    <source>
        <strain evidence="1 2">ICMP 18580</strain>
    </source>
</reference>
<dbReference type="SUPFAM" id="SSF51735">
    <property type="entry name" value="NAD(P)-binding Rossmann-fold domains"/>
    <property type="match status" value="1"/>
</dbReference>
<organism evidence="1 2">
    <name type="scientific">Colletotrichum asianum</name>
    <dbReference type="NCBI Taxonomy" id="702518"/>
    <lineage>
        <taxon>Eukaryota</taxon>
        <taxon>Fungi</taxon>
        <taxon>Dikarya</taxon>
        <taxon>Ascomycota</taxon>
        <taxon>Pezizomycotina</taxon>
        <taxon>Sordariomycetes</taxon>
        <taxon>Hypocreomycetidae</taxon>
        <taxon>Glomerellales</taxon>
        <taxon>Glomerellaceae</taxon>
        <taxon>Colletotrichum</taxon>
        <taxon>Colletotrichum gloeosporioides species complex</taxon>
    </lineage>
</organism>
<dbReference type="EMBL" id="WOWK01000021">
    <property type="protein sequence ID" value="KAF0327731.1"/>
    <property type="molecule type" value="Genomic_DNA"/>
</dbReference>